<dbReference type="Proteomes" id="UP001302249">
    <property type="component" value="Chromosome"/>
</dbReference>
<dbReference type="RefSeq" id="WP_313916656.1">
    <property type="nucleotide sequence ID" value="NZ_CP135076.1"/>
</dbReference>
<organism evidence="1 2">
    <name type="scientific">Stakelama saccharophila</name>
    <dbReference type="NCBI Taxonomy" id="3075605"/>
    <lineage>
        <taxon>Bacteria</taxon>
        <taxon>Pseudomonadati</taxon>
        <taxon>Pseudomonadota</taxon>
        <taxon>Alphaproteobacteria</taxon>
        <taxon>Sphingomonadales</taxon>
        <taxon>Sphingomonadaceae</taxon>
        <taxon>Stakelama</taxon>
    </lineage>
</organism>
<name>A0ABZ0BB84_9SPHN</name>
<dbReference type="InterPro" id="IPR009045">
    <property type="entry name" value="Zn_M74/Hedgehog-like"/>
</dbReference>
<proteinExistence type="predicted"/>
<evidence type="ECO:0000313" key="1">
    <source>
        <dbReference type="EMBL" id="WNO54310.1"/>
    </source>
</evidence>
<sequence>MKKPLTVAQLTEFGRVQLSRTFFMRDFLYSDIAEIYRISNLPDDPDLAIAAGTRLCQDLLEPLQDAFGRIAIRSAYRSAEVNATGHAKGHNCASNERNAAHHIWDQRDARGHMGATACIVVPSFANRFDRPGDWKRLAWWVHDHLPYSTMEFFPVRWACNLSWHEAPARMIFSHVPNDRGYLTKPGMDNHEGDHSAEWREILP</sequence>
<reference evidence="1 2" key="1">
    <citation type="submission" date="2023-09" db="EMBL/GenBank/DDBJ databases">
        <authorList>
            <person name="Rey-Velasco X."/>
        </authorList>
    </citation>
    <scope>NUCLEOTIDE SEQUENCE [LARGE SCALE GENOMIC DNA]</scope>
    <source>
        <strain evidence="1 2">W311</strain>
    </source>
</reference>
<dbReference type="SUPFAM" id="SSF55166">
    <property type="entry name" value="Hedgehog/DD-peptidase"/>
    <property type="match status" value="1"/>
</dbReference>
<evidence type="ECO:0008006" key="3">
    <source>
        <dbReference type="Google" id="ProtNLM"/>
    </source>
</evidence>
<evidence type="ECO:0000313" key="2">
    <source>
        <dbReference type="Proteomes" id="UP001302249"/>
    </source>
</evidence>
<keyword evidence="2" id="KW-1185">Reference proteome</keyword>
<dbReference type="EMBL" id="CP135076">
    <property type="protein sequence ID" value="WNO54310.1"/>
    <property type="molecule type" value="Genomic_DNA"/>
</dbReference>
<protein>
    <recommendedName>
        <fullName evidence="3">Peptidase M15</fullName>
    </recommendedName>
</protein>
<accession>A0ABZ0BB84</accession>
<gene>
    <name evidence="1" type="ORF">RPR59_03375</name>
</gene>